<gene>
    <name evidence="2" type="ORF">EV210_107108</name>
</gene>
<dbReference type="AlphaFoldDB" id="A0A4R1PWQ3"/>
<dbReference type="Pfam" id="PF04187">
    <property type="entry name" value="Cofac_haem_bdg"/>
    <property type="match status" value="1"/>
</dbReference>
<dbReference type="InterPro" id="IPR016773">
    <property type="entry name" value="Fe3_uptake_reg_CjrA_prd"/>
</dbReference>
<proteinExistence type="predicted"/>
<dbReference type="SUPFAM" id="SSF159501">
    <property type="entry name" value="EreA/ChaN-like"/>
    <property type="match status" value="1"/>
</dbReference>
<evidence type="ECO:0000313" key="3">
    <source>
        <dbReference type="Proteomes" id="UP000295063"/>
    </source>
</evidence>
<dbReference type="Gene3D" id="3.40.50.11550">
    <property type="match status" value="1"/>
</dbReference>
<accession>A0A4R1PWQ3</accession>
<protein>
    <submittedName>
        <fullName evidence="2">Putative iron-regulated protein</fullName>
    </submittedName>
</protein>
<organism evidence="2 3">
    <name type="scientific">Anaerospora hongkongensis</name>
    <dbReference type="NCBI Taxonomy" id="244830"/>
    <lineage>
        <taxon>Bacteria</taxon>
        <taxon>Bacillati</taxon>
        <taxon>Bacillota</taxon>
        <taxon>Negativicutes</taxon>
        <taxon>Selenomonadales</taxon>
        <taxon>Sporomusaceae</taxon>
        <taxon>Anaerospora</taxon>
    </lineage>
</organism>
<dbReference type="EMBL" id="SLUI01000007">
    <property type="protein sequence ID" value="TCL36844.1"/>
    <property type="molecule type" value="Genomic_DNA"/>
</dbReference>
<evidence type="ECO:0000259" key="1">
    <source>
        <dbReference type="Pfam" id="PF04187"/>
    </source>
</evidence>
<name>A0A4R1PWQ3_9FIRM</name>
<evidence type="ECO:0000313" key="2">
    <source>
        <dbReference type="EMBL" id="TCL36844.1"/>
    </source>
</evidence>
<dbReference type="PIRSF" id="PIRSF020419">
    <property type="entry name" value="Fe_uptake_reg_CjrA_prd"/>
    <property type="match status" value="1"/>
</dbReference>
<sequence>MENRHEYYFMIKWNTIVVALLVSSSLLIGTSITEAGSKADYRIYDNRSGKDLSMNNLTRTSKDYDVVVFGEYHDNPVLHRLEKELLTAVYEQYPNVAVSLEMFERDTQPSLNAYLAGRVKEAVFLEQSRPWKNYGSDYRPLVEFAKTEGLPVLAANIPRFIAAQYARTGTLALEEPMRQYLPRIHSAPDGEYRQRFFGQMQAMSDKHSAMPVTEKQMEAFYRAQCLKDDTMAESILDHHRRYPDRKIIHYQGDFHSRYRLGVVEKLQALAPELKTLVITPVYVDDFQRLSEKARTFQADGDIVVFVQQKELSR</sequence>
<dbReference type="InterPro" id="IPR007314">
    <property type="entry name" value="Cofac_haem-bd_dom"/>
</dbReference>
<reference evidence="2 3" key="1">
    <citation type="submission" date="2019-03" db="EMBL/GenBank/DDBJ databases">
        <title>Genomic Encyclopedia of Type Strains, Phase IV (KMG-IV): sequencing the most valuable type-strain genomes for metagenomic binning, comparative biology and taxonomic classification.</title>
        <authorList>
            <person name="Goeker M."/>
        </authorList>
    </citation>
    <scope>NUCLEOTIDE SEQUENCE [LARGE SCALE GENOMIC DNA]</scope>
    <source>
        <strain evidence="2 3">DSM 15969</strain>
    </source>
</reference>
<keyword evidence="3" id="KW-1185">Reference proteome</keyword>
<dbReference type="Proteomes" id="UP000295063">
    <property type="component" value="Unassembled WGS sequence"/>
</dbReference>
<dbReference type="RefSeq" id="WP_243650529.1">
    <property type="nucleotide sequence ID" value="NZ_SLUI01000007.1"/>
</dbReference>
<feature type="domain" description="Haem-binding uptake Tiki superfamily ChaN" evidence="1">
    <location>
        <begin position="60"/>
        <end position="266"/>
    </location>
</feature>
<dbReference type="CDD" id="cd14727">
    <property type="entry name" value="ChanN-like"/>
    <property type="match status" value="1"/>
</dbReference>
<comment type="caution">
    <text evidence="2">The sequence shown here is derived from an EMBL/GenBank/DDBJ whole genome shotgun (WGS) entry which is preliminary data.</text>
</comment>